<gene>
    <name evidence="1" type="ORF">G8E10_24805</name>
</gene>
<protein>
    <submittedName>
        <fullName evidence="1">Uncharacterized protein</fullName>
    </submittedName>
</protein>
<dbReference type="RefSeq" id="WP_167131057.1">
    <property type="nucleotide sequence ID" value="NZ_JAANCM010000023.1"/>
</dbReference>
<organism evidence="1 2">
    <name type="scientific">Ferranicluibacter rubi</name>
    <dbReference type="NCBI Taxonomy" id="2715133"/>
    <lineage>
        <taxon>Bacteria</taxon>
        <taxon>Pseudomonadati</taxon>
        <taxon>Pseudomonadota</taxon>
        <taxon>Alphaproteobacteria</taxon>
        <taxon>Hyphomicrobiales</taxon>
        <taxon>Rhizobiaceae</taxon>
        <taxon>Ferranicluibacter</taxon>
    </lineage>
</organism>
<sequence>MTTSLVITEEQHTLLKRVAATRMMRGKSATASVSDVIRKLIEDSTAALEAEIRG</sequence>
<keyword evidence="2" id="KW-1185">Reference proteome</keyword>
<dbReference type="Proteomes" id="UP001155840">
    <property type="component" value="Unassembled WGS sequence"/>
</dbReference>
<evidence type="ECO:0000313" key="2">
    <source>
        <dbReference type="Proteomes" id="UP001155840"/>
    </source>
</evidence>
<dbReference type="AlphaFoldDB" id="A0AA43ZL45"/>
<name>A0AA43ZL45_9HYPH</name>
<accession>A0AA43ZL45</accession>
<dbReference type="EMBL" id="JAANCM010000023">
    <property type="protein sequence ID" value="NHT78923.1"/>
    <property type="molecule type" value="Genomic_DNA"/>
</dbReference>
<evidence type="ECO:0000313" key="1">
    <source>
        <dbReference type="EMBL" id="NHT78923.1"/>
    </source>
</evidence>
<proteinExistence type="predicted"/>
<comment type="caution">
    <text evidence="1">The sequence shown here is derived from an EMBL/GenBank/DDBJ whole genome shotgun (WGS) entry which is preliminary data.</text>
</comment>
<reference evidence="1" key="1">
    <citation type="submission" date="2020-03" db="EMBL/GenBank/DDBJ databases">
        <title>Ferranicluibacter endophyticum gen. nov., sp. nov., a new genus isolated from Rubus ulmifolius Schott. stem.</title>
        <authorList>
            <person name="Roca-Couso R."/>
            <person name="Flores-Felix J.D."/>
            <person name="Igual J.M."/>
            <person name="Rivas R."/>
        </authorList>
    </citation>
    <scope>NUCLEOTIDE SEQUENCE</scope>
    <source>
        <strain evidence="1">CRRU44</strain>
    </source>
</reference>